<keyword evidence="3" id="KW-1185">Reference proteome</keyword>
<comment type="caution">
    <text evidence="2">The sequence shown here is derived from an EMBL/GenBank/DDBJ whole genome shotgun (WGS) entry which is preliminary data.</text>
</comment>
<dbReference type="EMBL" id="BLXT01003865">
    <property type="protein sequence ID" value="GFO07479.1"/>
    <property type="molecule type" value="Genomic_DNA"/>
</dbReference>
<evidence type="ECO:0000313" key="3">
    <source>
        <dbReference type="Proteomes" id="UP000735302"/>
    </source>
</evidence>
<dbReference type="Proteomes" id="UP000735302">
    <property type="component" value="Unassembled WGS sequence"/>
</dbReference>
<feature type="region of interest" description="Disordered" evidence="1">
    <location>
        <begin position="1"/>
        <end position="67"/>
    </location>
</feature>
<feature type="compositionally biased region" description="Basic and acidic residues" evidence="1">
    <location>
        <begin position="45"/>
        <end position="59"/>
    </location>
</feature>
<feature type="compositionally biased region" description="Basic residues" evidence="1">
    <location>
        <begin position="11"/>
        <end position="32"/>
    </location>
</feature>
<name>A0AAV4AM88_9GAST</name>
<accession>A0AAV4AM88</accession>
<proteinExistence type="predicted"/>
<evidence type="ECO:0000256" key="1">
    <source>
        <dbReference type="SAM" id="MobiDB-lite"/>
    </source>
</evidence>
<reference evidence="2 3" key="1">
    <citation type="journal article" date="2021" name="Elife">
        <title>Chloroplast acquisition without the gene transfer in kleptoplastic sea slugs, Plakobranchus ocellatus.</title>
        <authorList>
            <person name="Maeda T."/>
            <person name="Takahashi S."/>
            <person name="Yoshida T."/>
            <person name="Shimamura S."/>
            <person name="Takaki Y."/>
            <person name="Nagai Y."/>
            <person name="Toyoda A."/>
            <person name="Suzuki Y."/>
            <person name="Arimoto A."/>
            <person name="Ishii H."/>
            <person name="Satoh N."/>
            <person name="Nishiyama T."/>
            <person name="Hasebe M."/>
            <person name="Maruyama T."/>
            <person name="Minagawa J."/>
            <person name="Obokata J."/>
            <person name="Shigenobu S."/>
        </authorList>
    </citation>
    <scope>NUCLEOTIDE SEQUENCE [LARGE SCALE GENOMIC DNA]</scope>
</reference>
<evidence type="ECO:0000313" key="2">
    <source>
        <dbReference type="EMBL" id="GFO07479.1"/>
    </source>
</evidence>
<gene>
    <name evidence="2" type="ORF">PoB_003398400</name>
</gene>
<protein>
    <submittedName>
        <fullName evidence="2">Uncharacterized protein</fullName>
    </submittedName>
</protein>
<dbReference type="AlphaFoldDB" id="A0AAV4AM88"/>
<organism evidence="2 3">
    <name type="scientific">Plakobranchus ocellatus</name>
    <dbReference type="NCBI Taxonomy" id="259542"/>
    <lineage>
        <taxon>Eukaryota</taxon>
        <taxon>Metazoa</taxon>
        <taxon>Spiralia</taxon>
        <taxon>Lophotrochozoa</taxon>
        <taxon>Mollusca</taxon>
        <taxon>Gastropoda</taxon>
        <taxon>Heterobranchia</taxon>
        <taxon>Euthyneura</taxon>
        <taxon>Panpulmonata</taxon>
        <taxon>Sacoglossa</taxon>
        <taxon>Placobranchoidea</taxon>
        <taxon>Plakobranchidae</taxon>
        <taxon>Plakobranchus</taxon>
    </lineage>
</organism>
<sequence>MSFYRNSPKLAKTHRNSSKLAKTHRNSPRKPPKLAETHLNSPKLTETHRNSPKLTETHHRNTYPNSNSSRGIFISATTPSCKIWKVVVRLRSWVDGFRENLAKISPQQKLSVEKVMVALKGRSSLKQYLRNKVGIQTMGPSWL</sequence>